<evidence type="ECO:0000256" key="1">
    <source>
        <dbReference type="ARBA" id="ARBA00022801"/>
    </source>
</evidence>
<dbReference type="PANTHER" id="PTHR30404">
    <property type="entry name" value="N-ACETYLMURAMOYL-L-ALANINE AMIDASE"/>
    <property type="match status" value="1"/>
</dbReference>
<dbReference type="RefSeq" id="WP_343758725.1">
    <property type="nucleotide sequence ID" value="NZ_BAAACG010000003.1"/>
</dbReference>
<dbReference type="CDD" id="cd02696">
    <property type="entry name" value="MurNAc-LAA"/>
    <property type="match status" value="1"/>
</dbReference>
<keyword evidence="1" id="KW-0378">Hydrolase</keyword>
<dbReference type="NCBIfam" id="TIGR02883">
    <property type="entry name" value="spore_cwlD"/>
    <property type="match status" value="1"/>
</dbReference>
<dbReference type="SMART" id="SM00646">
    <property type="entry name" value="Ami_3"/>
    <property type="match status" value="1"/>
</dbReference>
<accession>A0ABN1JB51</accession>
<evidence type="ECO:0000259" key="3">
    <source>
        <dbReference type="SMART" id="SM00646"/>
    </source>
</evidence>
<dbReference type="EMBL" id="BAAACG010000003">
    <property type="protein sequence ID" value="GAA0734206.1"/>
    <property type="molecule type" value="Genomic_DNA"/>
</dbReference>
<evidence type="ECO:0000313" key="4">
    <source>
        <dbReference type="EMBL" id="GAA0734206.1"/>
    </source>
</evidence>
<gene>
    <name evidence="4" type="primary">cwlD</name>
    <name evidence="4" type="ORF">GCM10008906_06070</name>
</gene>
<dbReference type="InterPro" id="IPR002508">
    <property type="entry name" value="MurNAc-LAA_cat"/>
</dbReference>
<dbReference type="InterPro" id="IPR050695">
    <property type="entry name" value="N-acetylmuramoyl_amidase_3"/>
</dbReference>
<keyword evidence="2" id="KW-0812">Transmembrane</keyword>
<feature type="domain" description="MurNAc-LAA" evidence="3">
    <location>
        <begin position="122"/>
        <end position="229"/>
    </location>
</feature>
<protein>
    <submittedName>
        <fullName evidence="4">N-acetylmuramoyl-L-alanine amidase CwlD</fullName>
    </submittedName>
</protein>
<sequence length="234" mass="26861">MKKNDAKLIKTLVVIFLCIGFIIGVNIFNTTETFKSNDEKIILIDPGHGGMDGGAIAKDGTLEKNINLSISKILKKDLKKGKYKVEMTREKDKGLYSENKKSRIRSKKIEDLNKRCELKKSTNCDMFLSIHLNMFPQSKYHGAQVWYSNNEESKKLAKLLQDNLREDLDKNNNRKEKSAGNSYKILRSNDSVPSVIIECGFLSNVTEREKLKDKEYQKKISKAIVKSINEYFQQ</sequence>
<dbReference type="SUPFAM" id="SSF53187">
    <property type="entry name" value="Zn-dependent exopeptidases"/>
    <property type="match status" value="1"/>
</dbReference>
<organism evidence="4 5">
    <name type="scientific">Clostridium oceanicum</name>
    <dbReference type="NCBI Taxonomy" id="1543"/>
    <lineage>
        <taxon>Bacteria</taxon>
        <taxon>Bacillati</taxon>
        <taxon>Bacillota</taxon>
        <taxon>Clostridia</taxon>
        <taxon>Eubacteriales</taxon>
        <taxon>Clostridiaceae</taxon>
        <taxon>Clostridium</taxon>
    </lineage>
</organism>
<dbReference type="InterPro" id="IPR014234">
    <property type="entry name" value="Spore_CwlD"/>
</dbReference>
<comment type="caution">
    <text evidence="4">The sequence shown here is derived from an EMBL/GenBank/DDBJ whole genome shotgun (WGS) entry which is preliminary data.</text>
</comment>
<dbReference type="Gene3D" id="3.40.630.40">
    <property type="entry name" value="Zn-dependent exopeptidases"/>
    <property type="match status" value="1"/>
</dbReference>
<keyword evidence="2" id="KW-0472">Membrane</keyword>
<evidence type="ECO:0000256" key="2">
    <source>
        <dbReference type="SAM" id="Phobius"/>
    </source>
</evidence>
<dbReference type="Pfam" id="PF01520">
    <property type="entry name" value="Amidase_3"/>
    <property type="match status" value="1"/>
</dbReference>
<dbReference type="PANTHER" id="PTHR30404:SF0">
    <property type="entry name" value="N-ACETYLMURAMOYL-L-ALANINE AMIDASE AMIC"/>
    <property type="match status" value="1"/>
</dbReference>
<keyword evidence="2" id="KW-1133">Transmembrane helix</keyword>
<feature type="transmembrane region" description="Helical" evidence="2">
    <location>
        <begin position="12"/>
        <end position="28"/>
    </location>
</feature>
<name>A0ABN1JB51_9CLOT</name>
<evidence type="ECO:0000313" key="5">
    <source>
        <dbReference type="Proteomes" id="UP001501510"/>
    </source>
</evidence>
<reference evidence="4 5" key="1">
    <citation type="journal article" date="2019" name="Int. J. Syst. Evol. Microbiol.">
        <title>The Global Catalogue of Microorganisms (GCM) 10K type strain sequencing project: providing services to taxonomists for standard genome sequencing and annotation.</title>
        <authorList>
            <consortium name="The Broad Institute Genomics Platform"/>
            <consortium name="The Broad Institute Genome Sequencing Center for Infectious Disease"/>
            <person name="Wu L."/>
            <person name="Ma J."/>
        </authorList>
    </citation>
    <scope>NUCLEOTIDE SEQUENCE [LARGE SCALE GENOMIC DNA]</scope>
    <source>
        <strain evidence="4 5">JCM 1407</strain>
    </source>
</reference>
<keyword evidence="5" id="KW-1185">Reference proteome</keyword>
<dbReference type="Proteomes" id="UP001501510">
    <property type="component" value="Unassembled WGS sequence"/>
</dbReference>
<proteinExistence type="predicted"/>